<dbReference type="EMBL" id="LGCL01000002">
    <property type="protein sequence ID" value="KPL81017.1"/>
    <property type="molecule type" value="Genomic_DNA"/>
</dbReference>
<sequence length="150" mass="17068">MDGISISPIPHFSWFVGESLLSGEVEQALIAAAKNYPPFEVNVVDIGIFTGDHPIVYLGLQKDKTLVRLHQTMRQAISQKTNGTSLFYEPDQWIPHITLAYHEHDVERLACTVRQLVFRFRPMKLSVKEIGLIYQNLDQYGVAMKYAFTG</sequence>
<keyword evidence="2" id="KW-1185">Reference proteome</keyword>
<evidence type="ECO:0000313" key="1">
    <source>
        <dbReference type="EMBL" id="KPL81017.1"/>
    </source>
</evidence>
<reference evidence="1 2" key="1">
    <citation type="submission" date="2015-07" db="EMBL/GenBank/DDBJ databases">
        <title>Genome sequence of Ornatilinea apprima DSM 23815.</title>
        <authorList>
            <person name="Hemp J."/>
            <person name="Ward L.M."/>
            <person name="Pace L.A."/>
            <person name="Fischer W.W."/>
        </authorList>
    </citation>
    <scope>NUCLEOTIDE SEQUENCE [LARGE SCALE GENOMIC DNA]</scope>
    <source>
        <strain evidence="1 2">P3M-1</strain>
    </source>
</reference>
<proteinExistence type="predicted"/>
<comment type="caution">
    <text evidence="1">The sequence shown here is derived from an EMBL/GenBank/DDBJ whole genome shotgun (WGS) entry which is preliminary data.</text>
</comment>
<protein>
    <recommendedName>
        <fullName evidence="3">2'-5' RNA ligase</fullName>
    </recommendedName>
</protein>
<dbReference type="Proteomes" id="UP000050417">
    <property type="component" value="Unassembled WGS sequence"/>
</dbReference>
<name>A0A0P6YFP6_9CHLR</name>
<organism evidence="1 2">
    <name type="scientific">Ornatilinea apprima</name>
    <dbReference type="NCBI Taxonomy" id="1134406"/>
    <lineage>
        <taxon>Bacteria</taxon>
        <taxon>Bacillati</taxon>
        <taxon>Chloroflexota</taxon>
        <taxon>Anaerolineae</taxon>
        <taxon>Anaerolineales</taxon>
        <taxon>Anaerolineaceae</taxon>
        <taxon>Ornatilinea</taxon>
    </lineage>
</organism>
<dbReference type="STRING" id="1134406.ADN00_00255"/>
<dbReference type="Pfam" id="PF13563">
    <property type="entry name" value="2_5_RNA_ligase2"/>
    <property type="match status" value="1"/>
</dbReference>
<evidence type="ECO:0008006" key="3">
    <source>
        <dbReference type="Google" id="ProtNLM"/>
    </source>
</evidence>
<dbReference type="InterPro" id="IPR009097">
    <property type="entry name" value="Cyclic_Pdiesterase"/>
</dbReference>
<dbReference type="AlphaFoldDB" id="A0A0P6YFP6"/>
<accession>A0A0P6YFP6</accession>
<dbReference type="SUPFAM" id="SSF55144">
    <property type="entry name" value="LigT-like"/>
    <property type="match status" value="1"/>
</dbReference>
<evidence type="ECO:0000313" key="2">
    <source>
        <dbReference type="Proteomes" id="UP000050417"/>
    </source>
</evidence>
<gene>
    <name evidence="1" type="ORF">ADN00_00255</name>
</gene>
<dbReference type="Gene3D" id="3.90.1140.10">
    <property type="entry name" value="Cyclic phosphodiesterase"/>
    <property type="match status" value="1"/>
</dbReference>